<reference evidence="9" key="1">
    <citation type="submission" date="2019-04" db="EMBL/GenBank/DDBJ databases">
        <title>Sequencing of skin fungus with MAO and IRED activity.</title>
        <authorList>
            <person name="Marsaioli A.J."/>
            <person name="Bonatto J.M.C."/>
            <person name="Reis Junior O."/>
        </authorList>
    </citation>
    <scope>NUCLEOTIDE SEQUENCE</scope>
    <source>
        <strain evidence="9">28M1</strain>
    </source>
</reference>
<evidence type="ECO:0000256" key="8">
    <source>
        <dbReference type="RuleBase" id="RU361238"/>
    </source>
</evidence>
<evidence type="ECO:0000256" key="4">
    <source>
        <dbReference type="ARBA" id="ARBA00022729"/>
    </source>
</evidence>
<dbReference type="Proteomes" id="UP000758155">
    <property type="component" value="Unassembled WGS sequence"/>
</dbReference>
<evidence type="ECO:0000313" key="9">
    <source>
        <dbReference type="EMBL" id="KAF3048319.1"/>
    </source>
</evidence>
<keyword evidence="5 8" id="KW-0378">Hydrolase</keyword>
<evidence type="ECO:0000256" key="1">
    <source>
        <dbReference type="ARBA" id="ARBA00006249"/>
    </source>
</evidence>
<dbReference type="EMBL" id="SWKV01000001">
    <property type="protein sequence ID" value="KAF3048319.1"/>
    <property type="molecule type" value="Genomic_DNA"/>
</dbReference>
<dbReference type="InterPro" id="IPR029058">
    <property type="entry name" value="AB_hydrolase_fold"/>
</dbReference>
<evidence type="ECO:0000256" key="6">
    <source>
        <dbReference type="ARBA" id="ARBA00022837"/>
    </source>
</evidence>
<keyword evidence="4 8" id="KW-0732">Signal</keyword>
<evidence type="ECO:0000256" key="5">
    <source>
        <dbReference type="ARBA" id="ARBA00022801"/>
    </source>
</evidence>
<accession>A0A9P5C6P7</accession>
<keyword evidence="2" id="KW-0719">Serine esterase</keyword>
<keyword evidence="7" id="KW-1015">Disulfide bond</keyword>
<dbReference type="GO" id="GO:0030600">
    <property type="term" value="F:feruloyl esterase activity"/>
    <property type="evidence" value="ECO:0007669"/>
    <property type="project" value="UniProtKB-ARBA"/>
</dbReference>
<organism evidence="9 10">
    <name type="scientific">Didymella heteroderae</name>
    <dbReference type="NCBI Taxonomy" id="1769908"/>
    <lineage>
        <taxon>Eukaryota</taxon>
        <taxon>Fungi</taxon>
        <taxon>Dikarya</taxon>
        <taxon>Ascomycota</taxon>
        <taxon>Pezizomycotina</taxon>
        <taxon>Dothideomycetes</taxon>
        <taxon>Pleosporomycetidae</taxon>
        <taxon>Pleosporales</taxon>
        <taxon>Pleosporineae</taxon>
        <taxon>Didymellaceae</taxon>
        <taxon>Didymella</taxon>
    </lineage>
</organism>
<sequence length="521" mass="55685">MLLLFPSTVLSVAIDAAASKCAAGALPTPSVYGAFVLSLDAFESNLQSTSTSFCNVTLTYTHPGQNDLIKVWLGLPSTWNGRFQGVGGGGWTTGFPSNMVSAISQGYAAVSTDGGHDGVGQTAQRALADSWALNSPGNVNLYALQDFASVALNDMTLFGKQLTETYYGKPISKSYWSGCSTGGRQGLMLAQRYPDAYDGILAEAPAINWAGKYTSNALCAIPDVPEFIPTMFWPQWIMQQFGYYPPQCELDAITAAVTSACDELDGLKDSVIGLTGLCDFDPSTVVGQRYACGNVTGTISKEAADITRTTWEGAKNVEGNLQWPGIAPGSPLSGIAGTTCDASGNCTGAPFTISTDWHRLFIQKNASFDPYNYTQTGWDAAFHASVQQYTSIIGTTDPDLSAFKRSGGKMITWHGMADQLIPFNGTVHYYSRVLNHDANATNFYRFYSAPGVGHCRGGLGAAPTDPLAQLLSWVENDEAPQTLAANRTVKGMSWKQELCQYPLSSIYKGDDPAVASSYSCE</sequence>
<keyword evidence="3" id="KW-0479">Metal-binding</keyword>
<proteinExistence type="inferred from homology"/>
<dbReference type="Gene3D" id="3.40.50.1820">
    <property type="entry name" value="alpha/beta hydrolase"/>
    <property type="match status" value="1"/>
</dbReference>
<dbReference type="PANTHER" id="PTHR33938">
    <property type="entry name" value="FERULOYL ESTERASE B-RELATED"/>
    <property type="match status" value="1"/>
</dbReference>
<evidence type="ECO:0000313" key="10">
    <source>
        <dbReference type="Proteomes" id="UP000758155"/>
    </source>
</evidence>
<dbReference type="AlphaFoldDB" id="A0A9P5C6P7"/>
<comment type="similarity">
    <text evidence="1 8">Belongs to the tannase family.</text>
</comment>
<name>A0A9P5C6P7_9PLEO</name>
<dbReference type="GO" id="GO:0046872">
    <property type="term" value="F:metal ion binding"/>
    <property type="evidence" value="ECO:0007669"/>
    <property type="project" value="UniProtKB-KW"/>
</dbReference>
<gene>
    <name evidence="9" type="ORF">E8E12_011684</name>
</gene>
<dbReference type="PANTHER" id="PTHR33938:SF8">
    <property type="entry name" value="CARBOXYLIC ESTER HYDROLASE"/>
    <property type="match status" value="1"/>
</dbReference>
<evidence type="ECO:0000256" key="3">
    <source>
        <dbReference type="ARBA" id="ARBA00022723"/>
    </source>
</evidence>
<keyword evidence="6" id="KW-0106">Calcium</keyword>
<dbReference type="EC" id="3.1.1.-" evidence="8"/>
<feature type="signal peptide" evidence="8">
    <location>
        <begin position="1"/>
        <end position="18"/>
    </location>
</feature>
<dbReference type="OrthoDB" id="3039123at2759"/>
<comment type="caution">
    <text evidence="9">The sequence shown here is derived from an EMBL/GenBank/DDBJ whole genome shotgun (WGS) entry which is preliminary data.</text>
</comment>
<keyword evidence="10" id="KW-1185">Reference proteome</keyword>
<dbReference type="SUPFAM" id="SSF53474">
    <property type="entry name" value="alpha/beta-Hydrolases"/>
    <property type="match status" value="1"/>
</dbReference>
<evidence type="ECO:0000256" key="2">
    <source>
        <dbReference type="ARBA" id="ARBA00022487"/>
    </source>
</evidence>
<feature type="chain" id="PRO_5040527768" description="Carboxylic ester hydrolase" evidence="8">
    <location>
        <begin position="19"/>
        <end position="521"/>
    </location>
</feature>
<protein>
    <recommendedName>
        <fullName evidence="8">Carboxylic ester hydrolase</fullName>
        <ecNumber evidence="8">3.1.1.-</ecNumber>
    </recommendedName>
</protein>
<evidence type="ECO:0000256" key="7">
    <source>
        <dbReference type="ARBA" id="ARBA00023157"/>
    </source>
</evidence>
<dbReference type="Pfam" id="PF07519">
    <property type="entry name" value="Tannase"/>
    <property type="match status" value="1"/>
</dbReference>
<dbReference type="InterPro" id="IPR011118">
    <property type="entry name" value="Tannase/feruloyl_esterase"/>
</dbReference>